<dbReference type="InterPro" id="IPR001650">
    <property type="entry name" value="Helicase_C-like"/>
</dbReference>
<evidence type="ECO:0000259" key="3">
    <source>
        <dbReference type="PROSITE" id="PS51194"/>
    </source>
</evidence>
<dbReference type="Gene3D" id="3.40.50.10810">
    <property type="entry name" value="Tandem AAA-ATPase domain"/>
    <property type="match status" value="1"/>
</dbReference>
<keyword evidence="4" id="KW-0067">ATP-binding</keyword>
<dbReference type="SMART" id="SM00487">
    <property type="entry name" value="DEXDc"/>
    <property type="match status" value="1"/>
</dbReference>
<dbReference type="PROSITE" id="PS51194">
    <property type="entry name" value="HELICASE_CTER"/>
    <property type="match status" value="1"/>
</dbReference>
<dbReference type="Pfam" id="PF00176">
    <property type="entry name" value="SNF2-rel_dom"/>
    <property type="match status" value="1"/>
</dbReference>
<dbReference type="Gene3D" id="3.30.870.10">
    <property type="entry name" value="Endonuclease Chain A"/>
    <property type="match status" value="1"/>
</dbReference>
<organism evidence="4 5">
    <name type="scientific">Candidatus Portnoybacteria bacterium CG10_big_fil_rev_8_21_14_0_10_38_18</name>
    <dbReference type="NCBI Taxonomy" id="1974813"/>
    <lineage>
        <taxon>Bacteria</taxon>
        <taxon>Candidatus Portnoyibacteriota</taxon>
    </lineage>
</organism>
<dbReference type="PROSITE" id="PS51192">
    <property type="entry name" value="HELICASE_ATP_BIND_1"/>
    <property type="match status" value="1"/>
</dbReference>
<evidence type="ECO:0000256" key="1">
    <source>
        <dbReference type="ARBA" id="ARBA00022801"/>
    </source>
</evidence>
<dbReference type="SMART" id="SM00490">
    <property type="entry name" value="HELICc"/>
    <property type="match status" value="1"/>
</dbReference>
<evidence type="ECO:0000313" key="5">
    <source>
        <dbReference type="Proteomes" id="UP000231648"/>
    </source>
</evidence>
<sequence length="1105" mass="129855">MSNFITNNETRDLKKRLIELIQKSDELKFLVGFFYFSGIRELYEGLRSNPDTTIKVLVGLNIDLANFGLLEFANDEELSDEEKAYKFFESIKKSLNTEDFDTKEFYEQVKFFIDLIKKDNLIIRKTYRPNHSKLYLFKLEENQAVKELFITGSSNLTKAGLTTQNEFNVEISSYGFEDAEKYFDDLWDEAVRITEYEETKKKLIDAIEKETLVKDVTPFEAFCLVLKTYLDSFEEKEISETLIKTLEKNGYIPYQYQLDAVKQAMAIIEKNNGVIIADVVGLGKTIVACAIAKQLKKRGVVICPPGLVGDRSRDSGWKKYLEEFGLHDWDVWSRGDLKNTLKFVNKANDIEVVIVDEVHWFRNQDTENYELLKNICREKQIILLTATPFNNRPGDILSLLKLFITPKRSSITLESNLVDQFKGFKGIFDRLGYIKKYWNSPDEAKRNKSQNHYKTLFEEEKIDLRKVSDRARYLAKQIRNVIEPVTIRRNRLDLQNNPYYKNEVKELSKVADPKEWFFELSKEQSEFYSEIIETYFGDPDIGGRFKGAIYRPFEYEKGVKDEMSEEDNRQFIQQRNLYDFMRRLLVKRFESSFGSFEQSIKNFKKITEDIEKFIDKTGEYILDRSLLEKIYELDDNEIENYLVEYEEKIDKGEYPKNHKRYKLKNFKHKDEFIADLKSDLQLFDEILENLSQLDLVQNDPKTACLIENIKKEFAKKSGKNEPKRKIIIFTEYVDTVRYLEKTLEKHYGNRMLVVAGDLPSSKIAKLNKNLDASYKEQENDYDLLLTSDKISEGFNLNRAGMVINYDIPWNPVRVIQRLGRINRISKKVFEELYIVNFFPTERGAELVKSREIAANKMFLIHTALGEDSKIFDIDEEPTPAGLFSRVQQNPDKQEEESFYTKALKEFLKIQKENPEIIENIKNYPPRIKVAKKGSENELLVFFTKGRLYVSGAQTDLDNIQPYHTVFEDVFNKVACSPDEKSLNWNADKFWQVYQAIKDFKDFRPGTVSEQSLEQKSLNNLDFLIRNTKEGLMPHKDFLRTLKEDILGYATLADYTLRRIMNLKEYQFEELQKLKDELGEDYLIKEKNRLKDQKKEIIIAIENKKA</sequence>
<keyword evidence="4" id="KW-0347">Helicase</keyword>
<dbReference type="SUPFAM" id="SSF52540">
    <property type="entry name" value="P-loop containing nucleoside triphosphate hydrolases"/>
    <property type="match status" value="2"/>
</dbReference>
<dbReference type="InterPro" id="IPR027417">
    <property type="entry name" value="P-loop_NTPase"/>
</dbReference>
<dbReference type="Proteomes" id="UP000231648">
    <property type="component" value="Unassembled WGS sequence"/>
</dbReference>
<feature type="domain" description="Helicase ATP-binding" evidence="2">
    <location>
        <begin position="265"/>
        <end position="406"/>
    </location>
</feature>
<feature type="domain" description="Helicase C-terminal" evidence="3">
    <location>
        <begin position="701"/>
        <end position="868"/>
    </location>
</feature>
<evidence type="ECO:0000313" key="4">
    <source>
        <dbReference type="EMBL" id="PJE57454.1"/>
    </source>
</evidence>
<name>A0A2M8KC32_9BACT</name>
<dbReference type="EMBL" id="PFDX01000022">
    <property type="protein sequence ID" value="PJE57454.1"/>
    <property type="molecule type" value="Genomic_DNA"/>
</dbReference>
<dbReference type="InterPro" id="IPR049730">
    <property type="entry name" value="SNF2/RAD54-like_C"/>
</dbReference>
<gene>
    <name evidence="4" type="ORF">COU82_01925</name>
</gene>
<dbReference type="InterPro" id="IPR038718">
    <property type="entry name" value="SNF2-like_sf"/>
</dbReference>
<dbReference type="InterPro" id="IPR000330">
    <property type="entry name" value="SNF2_N"/>
</dbReference>
<dbReference type="AlphaFoldDB" id="A0A2M8KC32"/>
<dbReference type="PANTHER" id="PTHR45766:SF6">
    <property type="entry name" value="SWI_SNF-RELATED MATRIX-ASSOCIATED ACTIN-DEPENDENT REGULATOR OF CHROMATIN SUBFAMILY A-LIKE PROTEIN 1"/>
    <property type="match status" value="1"/>
</dbReference>
<dbReference type="CDD" id="cd09178">
    <property type="entry name" value="PLDc_N_Snf2_like"/>
    <property type="match status" value="1"/>
</dbReference>
<reference evidence="5" key="1">
    <citation type="submission" date="2017-09" db="EMBL/GenBank/DDBJ databases">
        <title>Depth-based differentiation of microbial function through sediment-hosted aquifers and enrichment of novel symbionts in the deep terrestrial subsurface.</title>
        <authorList>
            <person name="Probst A.J."/>
            <person name="Ladd B."/>
            <person name="Jarett J.K."/>
            <person name="Geller-Mcgrath D.E."/>
            <person name="Sieber C.M.K."/>
            <person name="Emerson J.B."/>
            <person name="Anantharaman K."/>
            <person name="Thomas B.C."/>
            <person name="Malmstrom R."/>
            <person name="Stieglmeier M."/>
            <person name="Klingl A."/>
            <person name="Woyke T."/>
            <person name="Ryan C.M."/>
            <person name="Banfield J.F."/>
        </authorList>
    </citation>
    <scope>NUCLEOTIDE SEQUENCE [LARGE SCALE GENOMIC DNA]</scope>
</reference>
<dbReference type="InterPro" id="IPR014001">
    <property type="entry name" value="Helicase_ATP-bd"/>
</dbReference>
<dbReference type="Pfam" id="PF00271">
    <property type="entry name" value="Helicase_C"/>
    <property type="match status" value="1"/>
</dbReference>
<keyword evidence="1" id="KW-0378">Hydrolase</keyword>
<evidence type="ECO:0000259" key="2">
    <source>
        <dbReference type="PROSITE" id="PS51192"/>
    </source>
</evidence>
<dbReference type="Gene3D" id="3.40.50.300">
    <property type="entry name" value="P-loop containing nucleotide triphosphate hydrolases"/>
    <property type="match status" value="1"/>
</dbReference>
<comment type="caution">
    <text evidence="4">The sequence shown here is derived from an EMBL/GenBank/DDBJ whole genome shotgun (WGS) entry which is preliminary data.</text>
</comment>
<proteinExistence type="predicted"/>
<dbReference type="PANTHER" id="PTHR45766">
    <property type="entry name" value="DNA ANNEALING HELICASE AND ENDONUCLEASE ZRANB3 FAMILY MEMBER"/>
    <property type="match status" value="1"/>
</dbReference>
<dbReference type="GO" id="GO:0016787">
    <property type="term" value="F:hydrolase activity"/>
    <property type="evidence" value="ECO:0007669"/>
    <property type="project" value="UniProtKB-KW"/>
</dbReference>
<dbReference type="GO" id="GO:0004386">
    <property type="term" value="F:helicase activity"/>
    <property type="evidence" value="ECO:0007669"/>
    <property type="project" value="UniProtKB-KW"/>
</dbReference>
<protein>
    <submittedName>
        <fullName evidence="4">Helicase</fullName>
    </submittedName>
</protein>
<dbReference type="CDD" id="cd18793">
    <property type="entry name" value="SF2_C_SNF"/>
    <property type="match status" value="1"/>
</dbReference>
<dbReference type="GO" id="GO:0005524">
    <property type="term" value="F:ATP binding"/>
    <property type="evidence" value="ECO:0007669"/>
    <property type="project" value="InterPro"/>
</dbReference>
<keyword evidence="4" id="KW-0547">Nucleotide-binding</keyword>
<accession>A0A2M8KC32</accession>